<reference evidence="2" key="2">
    <citation type="submission" date="2021-09" db="EMBL/GenBank/DDBJ databases">
        <authorList>
            <person name="Gilroy R."/>
        </authorList>
    </citation>
    <scope>NUCLEOTIDE SEQUENCE</scope>
    <source>
        <strain evidence="2">6966</strain>
    </source>
</reference>
<dbReference type="EMBL" id="DYVS01000149">
    <property type="protein sequence ID" value="HJF70891.1"/>
    <property type="molecule type" value="Genomic_DNA"/>
</dbReference>
<proteinExistence type="predicted"/>
<keyword evidence="1" id="KW-1133">Transmembrane helix</keyword>
<feature type="transmembrane region" description="Helical" evidence="1">
    <location>
        <begin position="117"/>
        <end position="138"/>
    </location>
</feature>
<evidence type="ECO:0000313" key="2">
    <source>
        <dbReference type="EMBL" id="HJF70891.1"/>
    </source>
</evidence>
<comment type="caution">
    <text evidence="2">The sequence shown here is derived from an EMBL/GenBank/DDBJ whole genome shotgun (WGS) entry which is preliminary data.</text>
</comment>
<keyword evidence="1" id="KW-0812">Transmembrane</keyword>
<protein>
    <recommendedName>
        <fullName evidence="4">Holin</fullName>
    </recommendedName>
</protein>
<evidence type="ECO:0000313" key="3">
    <source>
        <dbReference type="Proteomes" id="UP000742098"/>
    </source>
</evidence>
<accession>A0A921H5Q6</accession>
<dbReference type="AlphaFoldDB" id="A0A921H5Q6"/>
<organism evidence="2 3">
    <name type="scientific">Butyricimonas virosa</name>
    <dbReference type="NCBI Taxonomy" id="544645"/>
    <lineage>
        <taxon>Bacteria</taxon>
        <taxon>Pseudomonadati</taxon>
        <taxon>Bacteroidota</taxon>
        <taxon>Bacteroidia</taxon>
        <taxon>Bacteroidales</taxon>
        <taxon>Odoribacteraceae</taxon>
        <taxon>Butyricimonas</taxon>
    </lineage>
</organism>
<feature type="transmembrane region" description="Helical" evidence="1">
    <location>
        <begin position="52"/>
        <end position="72"/>
    </location>
</feature>
<reference evidence="2" key="1">
    <citation type="journal article" date="2021" name="PeerJ">
        <title>Extensive microbial diversity within the chicken gut microbiome revealed by metagenomics and culture.</title>
        <authorList>
            <person name="Gilroy R."/>
            <person name="Ravi A."/>
            <person name="Getino M."/>
            <person name="Pursley I."/>
            <person name="Horton D.L."/>
            <person name="Alikhan N.F."/>
            <person name="Baker D."/>
            <person name="Gharbi K."/>
            <person name="Hall N."/>
            <person name="Watson M."/>
            <person name="Adriaenssens E.M."/>
            <person name="Foster-Nyarko E."/>
            <person name="Jarju S."/>
            <person name="Secka A."/>
            <person name="Antonio M."/>
            <person name="Oren A."/>
            <person name="Chaudhuri R.R."/>
            <person name="La Ragione R."/>
            <person name="Hildebrand F."/>
            <person name="Pallen M.J."/>
        </authorList>
    </citation>
    <scope>NUCLEOTIDE SEQUENCE</scope>
    <source>
        <strain evidence="2">6966</strain>
    </source>
</reference>
<evidence type="ECO:0000256" key="1">
    <source>
        <dbReference type="SAM" id="Phobius"/>
    </source>
</evidence>
<sequence length="166" mass="18786">MRRVCWLVGEGVAREVYQERVKGYNMDERNVIGGFMAAIMSNLLDFMEPLKWFLLLGLILIIVDLRFGILAAKARGEVIRPSRAIRRTANKIIDYLCWILVAGAMGKAFGIPFDVPILPSIVLLVVYGCEINSCYGNYFEAHGKKVKINIFKLFAKKADIIEVKDE</sequence>
<evidence type="ECO:0008006" key="4">
    <source>
        <dbReference type="Google" id="ProtNLM"/>
    </source>
</evidence>
<feature type="transmembrane region" description="Helical" evidence="1">
    <location>
        <begin position="92"/>
        <end position="111"/>
    </location>
</feature>
<keyword evidence="1" id="KW-0472">Membrane</keyword>
<gene>
    <name evidence="2" type="ORF">K8V05_09080</name>
</gene>
<name>A0A921H5Q6_9BACT</name>
<dbReference type="Proteomes" id="UP000742098">
    <property type="component" value="Unassembled WGS sequence"/>
</dbReference>